<dbReference type="PRINTS" id="PR00290">
    <property type="entry name" value="KAZALINHBTR"/>
</dbReference>
<dbReference type="PANTHER" id="PTHR21312:SF28">
    <property type="entry name" value="OVOINHIBITOR-RELATED"/>
    <property type="match status" value="1"/>
</dbReference>
<evidence type="ECO:0000313" key="8">
    <source>
        <dbReference type="Proteomes" id="UP001318040"/>
    </source>
</evidence>
<protein>
    <submittedName>
        <fullName evidence="9">Trypsin inhibitor ClTI-1-like</fullName>
    </submittedName>
</protein>
<dbReference type="Pfam" id="PF00050">
    <property type="entry name" value="Kazal_1"/>
    <property type="match status" value="1"/>
</dbReference>
<dbReference type="RefSeq" id="XP_032806720.1">
    <property type="nucleotide sequence ID" value="XM_032950829.1"/>
</dbReference>
<dbReference type="PANTHER" id="PTHR21312">
    <property type="entry name" value="SERINE PROTEASE INHIBITOR"/>
    <property type="match status" value="1"/>
</dbReference>
<evidence type="ECO:0000259" key="7">
    <source>
        <dbReference type="PROSITE" id="PS51465"/>
    </source>
</evidence>
<evidence type="ECO:0000313" key="9">
    <source>
        <dbReference type="RefSeq" id="XP_032806720.1"/>
    </source>
</evidence>
<dbReference type="SMART" id="SM00280">
    <property type="entry name" value="KAZAL"/>
    <property type="match status" value="1"/>
</dbReference>
<dbReference type="SUPFAM" id="SSF100895">
    <property type="entry name" value="Kazal-type serine protease inhibitors"/>
    <property type="match status" value="1"/>
</dbReference>
<dbReference type="InterPro" id="IPR002350">
    <property type="entry name" value="Kazal_dom"/>
</dbReference>
<dbReference type="GO" id="GO:0004867">
    <property type="term" value="F:serine-type endopeptidase inhibitor activity"/>
    <property type="evidence" value="ECO:0007669"/>
    <property type="project" value="UniProtKB-KW"/>
</dbReference>
<dbReference type="GeneID" id="116940689"/>
<evidence type="ECO:0000256" key="5">
    <source>
        <dbReference type="ARBA" id="ARBA00023157"/>
    </source>
</evidence>
<dbReference type="InterPro" id="IPR036058">
    <property type="entry name" value="Kazal_dom_sf"/>
</dbReference>
<evidence type="ECO:0000256" key="1">
    <source>
        <dbReference type="ARBA" id="ARBA00004613"/>
    </source>
</evidence>
<dbReference type="KEGG" id="pmrn:116940689"/>
<evidence type="ECO:0000256" key="4">
    <source>
        <dbReference type="ARBA" id="ARBA00022900"/>
    </source>
</evidence>
<dbReference type="AlphaFoldDB" id="A0AAJ7WQY8"/>
<feature type="domain" description="Kazal-like" evidence="7">
    <location>
        <begin position="30"/>
        <end position="84"/>
    </location>
</feature>
<evidence type="ECO:0000256" key="3">
    <source>
        <dbReference type="ARBA" id="ARBA00022690"/>
    </source>
</evidence>
<keyword evidence="6" id="KW-0732">Signal</keyword>
<name>A0AAJ7WQY8_PETMA</name>
<evidence type="ECO:0000256" key="2">
    <source>
        <dbReference type="ARBA" id="ARBA00022525"/>
    </source>
</evidence>
<dbReference type="InterPro" id="IPR001239">
    <property type="entry name" value="Prot_inh_Kazal-m"/>
</dbReference>
<reference evidence="9" key="1">
    <citation type="submission" date="2025-08" db="UniProtKB">
        <authorList>
            <consortium name="RefSeq"/>
        </authorList>
    </citation>
    <scope>IDENTIFICATION</scope>
    <source>
        <tissue evidence="9">Sperm</tissue>
    </source>
</reference>
<keyword evidence="8" id="KW-1185">Reference proteome</keyword>
<keyword evidence="4" id="KW-0722">Serine protease inhibitor</keyword>
<keyword evidence="2" id="KW-0964">Secreted</keyword>
<sequence>MTLRGCLLLSLVMLSVCLDFTASQNEVPGTTQEFDCERYSSRRCTRMYLPVCGTDGKTYPNSCMLCYMNWMYSRNVNMAHEGLC</sequence>
<dbReference type="PROSITE" id="PS51465">
    <property type="entry name" value="KAZAL_2"/>
    <property type="match status" value="1"/>
</dbReference>
<dbReference type="Proteomes" id="UP001318040">
    <property type="component" value="Chromosome 9"/>
</dbReference>
<comment type="subcellular location">
    <subcellularLocation>
        <location evidence="1">Secreted</location>
    </subcellularLocation>
</comment>
<evidence type="ECO:0000256" key="6">
    <source>
        <dbReference type="SAM" id="SignalP"/>
    </source>
</evidence>
<keyword evidence="3" id="KW-0646">Protease inhibitor</keyword>
<dbReference type="PROSITE" id="PS00282">
    <property type="entry name" value="KAZAL_1"/>
    <property type="match status" value="1"/>
</dbReference>
<proteinExistence type="predicted"/>
<keyword evidence="5" id="KW-1015">Disulfide bond</keyword>
<dbReference type="Gene3D" id="3.30.60.30">
    <property type="match status" value="1"/>
</dbReference>
<organism evidence="8 9">
    <name type="scientific">Petromyzon marinus</name>
    <name type="common">Sea lamprey</name>
    <dbReference type="NCBI Taxonomy" id="7757"/>
    <lineage>
        <taxon>Eukaryota</taxon>
        <taxon>Metazoa</taxon>
        <taxon>Chordata</taxon>
        <taxon>Craniata</taxon>
        <taxon>Vertebrata</taxon>
        <taxon>Cyclostomata</taxon>
        <taxon>Hyperoartia</taxon>
        <taxon>Petromyzontiformes</taxon>
        <taxon>Petromyzontidae</taxon>
        <taxon>Petromyzon</taxon>
    </lineage>
</organism>
<dbReference type="GO" id="GO:0005576">
    <property type="term" value="C:extracellular region"/>
    <property type="evidence" value="ECO:0007669"/>
    <property type="project" value="UniProtKB-SubCell"/>
</dbReference>
<gene>
    <name evidence="9" type="primary">LOC116940689</name>
</gene>
<accession>A0AAJ7WQY8</accession>
<feature type="chain" id="PRO_5042615975" evidence="6">
    <location>
        <begin position="24"/>
        <end position="84"/>
    </location>
</feature>
<feature type="signal peptide" evidence="6">
    <location>
        <begin position="1"/>
        <end position="23"/>
    </location>
</feature>